<proteinExistence type="predicted"/>
<gene>
    <name evidence="2" type="ordered locus">MHC_01870</name>
</gene>
<keyword evidence="1" id="KW-0812">Transmembrane</keyword>
<feature type="transmembrane region" description="Helical" evidence="1">
    <location>
        <begin position="6"/>
        <end position="25"/>
    </location>
</feature>
<organism evidence="2 3">
    <name type="scientific">Mycoplasma haemocanis (strain Illinois)</name>
    <dbReference type="NCBI Taxonomy" id="1111676"/>
    <lineage>
        <taxon>Bacteria</taxon>
        <taxon>Bacillati</taxon>
        <taxon>Mycoplasmatota</taxon>
        <taxon>Mollicutes</taxon>
        <taxon>Mycoplasmataceae</taxon>
        <taxon>Mycoplasma</taxon>
    </lineage>
</organism>
<protein>
    <submittedName>
        <fullName evidence="2">Uncharacterized protein</fullName>
    </submittedName>
</protein>
<evidence type="ECO:0000313" key="2">
    <source>
        <dbReference type="EMBL" id="AEW45240.1"/>
    </source>
</evidence>
<evidence type="ECO:0000256" key="1">
    <source>
        <dbReference type="SAM" id="Phobius"/>
    </source>
</evidence>
<keyword evidence="3" id="KW-1185">Reference proteome</keyword>
<dbReference type="Proteomes" id="UP000009135">
    <property type="component" value="Chromosome"/>
</dbReference>
<dbReference type="STRING" id="1111676.MHC_01870"/>
<dbReference type="AlphaFoldDB" id="H6N6G8"/>
<keyword evidence="1" id="KW-1133">Transmembrane helix</keyword>
<keyword evidence="1" id="KW-0472">Membrane</keyword>
<reference evidence="2 3" key="1">
    <citation type="journal article" date="2012" name="J. Bacteriol.">
        <title>Complete genome sequence of Mycoplasma haemocanis strain Illinois.</title>
        <authorList>
            <person name="do Nascimento N.C."/>
            <person name="Guimaraes A.M."/>
            <person name="Santos A.P."/>
            <person name="Sanmiguel P.J."/>
            <person name="Messick J.B."/>
        </authorList>
    </citation>
    <scope>NUCLEOTIDE SEQUENCE [LARGE SCALE GENOMIC DNA]</scope>
    <source>
        <strain evidence="2 3">Illinois</strain>
    </source>
</reference>
<sequence>MGKGALLALGTVGAGGLGVGGLTLYNKFGKSAELKKSSLKYRYSQAILNENDDGIWDKKYEALKTASPNNALLKEAVNKAKASNSDKNGALSLLKKGCAEVYSVREDDVEGLSDFKALCSKTNENATSSTGSFISDSVSESNDKWDTSLTSLKSYEGELDDILKKLKADIQTSQTTFPKDKKTELKNWCDAVKTGIFEGANSVKFKGQESFCKSST</sequence>
<dbReference type="HOGENOM" id="CLU_096783_0_0_14"/>
<evidence type="ECO:0000313" key="3">
    <source>
        <dbReference type="Proteomes" id="UP000009135"/>
    </source>
</evidence>
<name>H6N6G8_MYCHN</name>
<accession>H6N6G8</accession>
<dbReference type="OrthoDB" id="9827489at2"/>
<dbReference type="EMBL" id="CP003199">
    <property type="protein sequence ID" value="AEW45240.1"/>
    <property type="molecule type" value="Genomic_DNA"/>
</dbReference>
<dbReference type="KEGG" id="mhe:MHC_01870"/>